<evidence type="ECO:0000313" key="1">
    <source>
        <dbReference type="EMBL" id="ATE85785.1"/>
    </source>
</evidence>
<keyword evidence="2" id="KW-1185">Reference proteome</keyword>
<protein>
    <submittedName>
        <fullName evidence="1">Uncharacterized protein</fullName>
    </submittedName>
</protein>
<proteinExistence type="predicted"/>
<dbReference type="Proteomes" id="UP000222681">
    <property type="component" value="Segment"/>
</dbReference>
<gene>
    <name evidence="1" type="ORF">Sf12_gp59</name>
</gene>
<reference evidence="1 2" key="1">
    <citation type="submission" date="2017-05" db="EMBL/GenBank/DDBJ databases">
        <title>The isolation and characterization of 16 novel Shigella-infecting phages from the environment.</title>
        <authorList>
            <person name="Doore S.M."/>
            <person name="Schrad J.R."/>
            <person name="Dover J.A."/>
            <person name="Parent K.N."/>
        </authorList>
    </citation>
    <scope>NUCLEOTIDE SEQUENCE [LARGE SCALE GENOMIC DNA]</scope>
</reference>
<accession>A0A291AXP8</accession>
<sequence length="174" mass="19143">MKKLNLDLITLDELSAAIADNFSEKEVSFIGSFPYLEVASYKGFNLSATSKETYKKSSATSLPYSETVSSGVKFSSIKLIVIDLGMGKQPTVDHEMIGYEMCESMGLTPLSKPKLANDFDDDAVYVFSGPYNGYYNWTIDPEAYAHRIIVVAGVAAEVNKKTSGRAIVTYELME</sequence>
<evidence type="ECO:0000313" key="2">
    <source>
        <dbReference type="Proteomes" id="UP000222681"/>
    </source>
</evidence>
<organism evidence="1 2">
    <name type="scientific">Shigella phage Sf12</name>
    <dbReference type="NCBI Taxonomy" id="2024315"/>
    <lineage>
        <taxon>Viruses</taxon>
        <taxon>Duplodnaviria</taxon>
        <taxon>Heunggongvirae</taxon>
        <taxon>Uroviricota</taxon>
        <taxon>Caudoviricetes</taxon>
        <taxon>Drexlerviridae</taxon>
        <taxon>Rogunavirinae</taxon>
        <taxon>Eastlansingvirus</taxon>
        <taxon>Eastlansingvirus Sf12</taxon>
    </lineage>
</organism>
<dbReference type="EMBL" id="MF158039">
    <property type="protein sequence ID" value="ATE85785.1"/>
    <property type="molecule type" value="Genomic_DNA"/>
</dbReference>
<name>A0A291AXP8_9CAUD</name>